<dbReference type="Proteomes" id="UP000239772">
    <property type="component" value="Unassembled WGS sequence"/>
</dbReference>
<reference evidence="2" key="1">
    <citation type="submission" date="2018-03" db="EMBL/GenBank/DDBJ databases">
        <authorList>
            <person name="Sun L."/>
            <person name="Liu H."/>
            <person name="Chen W."/>
            <person name="Huang K."/>
            <person name="Liu W."/>
            <person name="Gao X."/>
        </authorList>
    </citation>
    <scope>NUCLEOTIDE SEQUENCE [LARGE SCALE GENOMIC DNA]</scope>
    <source>
        <strain evidence="2">SH9</strain>
    </source>
</reference>
<dbReference type="RefSeq" id="WP_106334868.1">
    <property type="nucleotide sequence ID" value="NZ_PVZS01000001.1"/>
</dbReference>
<protein>
    <submittedName>
        <fullName evidence="1">DUF1850 domain-containing protein</fullName>
    </submittedName>
</protein>
<accession>A0A2T1HZG0</accession>
<keyword evidence="2" id="KW-1185">Reference proteome</keyword>
<dbReference type="AlphaFoldDB" id="A0A2T1HZG0"/>
<dbReference type="Pfam" id="PF08905">
    <property type="entry name" value="DUF1850"/>
    <property type="match status" value="1"/>
</dbReference>
<proteinExistence type="predicted"/>
<organism evidence="1 2">
    <name type="scientific">Alsobacter soli</name>
    <dbReference type="NCBI Taxonomy" id="2109933"/>
    <lineage>
        <taxon>Bacteria</taxon>
        <taxon>Pseudomonadati</taxon>
        <taxon>Pseudomonadota</taxon>
        <taxon>Alphaproteobacteria</taxon>
        <taxon>Hyphomicrobiales</taxon>
        <taxon>Alsobacteraceae</taxon>
        <taxon>Alsobacter</taxon>
    </lineage>
</organism>
<comment type="caution">
    <text evidence="1">The sequence shown here is derived from an EMBL/GenBank/DDBJ whole genome shotgun (WGS) entry which is preliminary data.</text>
</comment>
<evidence type="ECO:0000313" key="2">
    <source>
        <dbReference type="Proteomes" id="UP000239772"/>
    </source>
</evidence>
<gene>
    <name evidence="1" type="ORF">SLNSH_01540</name>
</gene>
<sequence length="124" mass="13468">MPGLCLYAGGALAAKLAGVAAFTLAWTHSIEKIPWEEDWRVTPAGLQLVQARVKGMGAGMEPPPEARLQDGYWRWTPHVPPLPEVVLRRSGFTADWRLCADGRCRTMGELAPGDADPVTLKGCE</sequence>
<dbReference type="EMBL" id="PVZS01000001">
    <property type="protein sequence ID" value="PSC07083.1"/>
    <property type="molecule type" value="Genomic_DNA"/>
</dbReference>
<dbReference type="InterPro" id="IPR015001">
    <property type="entry name" value="DUF1850"/>
</dbReference>
<dbReference type="OrthoDB" id="5298197at2"/>
<evidence type="ECO:0000313" key="1">
    <source>
        <dbReference type="EMBL" id="PSC07083.1"/>
    </source>
</evidence>
<name>A0A2T1HZG0_9HYPH</name>